<evidence type="ECO:0000313" key="1">
    <source>
        <dbReference type="EMBL" id="PDX61283.1"/>
    </source>
</evidence>
<comment type="caution">
    <text evidence="1">The sequence shown here is derived from an EMBL/GenBank/DDBJ whole genome shotgun (WGS) entry which is preliminary data.</text>
</comment>
<gene>
    <name evidence="1" type="ORF">CGS49_06530</name>
</gene>
<reference evidence="1 2" key="1">
    <citation type="journal article" date="2017" name="Front. Microbiol.">
        <title>New Insights into the Diversity of the Genus Faecalibacterium.</title>
        <authorList>
            <person name="Benevides L."/>
            <person name="Burman S."/>
            <person name="Martin R."/>
            <person name="Robert V."/>
            <person name="Thomas M."/>
            <person name="Miquel S."/>
            <person name="Chain F."/>
            <person name="Sokol H."/>
            <person name="Bermudez-Humaran L.G."/>
            <person name="Morrison M."/>
            <person name="Langella P."/>
            <person name="Azevedo V.A."/>
            <person name="Chatel J.M."/>
            <person name="Soares S."/>
        </authorList>
    </citation>
    <scope>NUCLEOTIDE SEQUENCE [LARGE SCALE GENOMIC DNA]</scope>
    <source>
        <strain evidence="2">CNCM I-4541</strain>
    </source>
</reference>
<proteinExistence type="predicted"/>
<evidence type="ECO:0000313" key="2">
    <source>
        <dbReference type="Proteomes" id="UP000220959"/>
    </source>
</evidence>
<protein>
    <submittedName>
        <fullName evidence="1">Fucose 4-O-acetylase and related acetyltransferase</fullName>
    </submittedName>
</protein>
<dbReference type="EMBL" id="NMTR01000016">
    <property type="protein sequence ID" value="PDX61283.1"/>
    <property type="molecule type" value="Genomic_DNA"/>
</dbReference>
<keyword evidence="2" id="KW-1185">Reference proteome</keyword>
<dbReference type="Proteomes" id="UP000220959">
    <property type="component" value="Unassembled WGS sequence"/>
</dbReference>
<organism evidence="1 2">
    <name type="scientific">Faecalibacterium langellae</name>
    <dbReference type="NCBI Taxonomy" id="3435293"/>
    <lineage>
        <taxon>Bacteria</taxon>
        <taxon>Bacillati</taxon>
        <taxon>Bacillota</taxon>
        <taxon>Clostridia</taxon>
        <taxon>Eubacteriales</taxon>
        <taxon>Oscillospiraceae</taxon>
        <taxon>Faecalibacterium</taxon>
    </lineage>
</organism>
<sequence>MEGTRPRTVSSIGMFDMLKGAGMLTIVFAHTAELYSIPTSGGLSLTAFFPFIYREALMAAFFIASGYGFRKRSIGKCIQQQLKTLLKPYLYTAFFTCVLHFFIHYKSFQYLPGTIGESIKVTGGFVLGLPHTAIYSGQEFFSCGPMWYLLALLTGWIFLDVILNIFPEPYVPWAVAGCALLGWGTSLVWKPPFCLVQGAVVVPYLYLGFLAKKHHLLDQPLSPRLRAGLIAAAALIAVGSIATRTTDCISLAEWSLGPVSIFLDGAAGLLFIRLFLRLSRSRGPVVRFLEAVGRRSLNIFCVHTIELIAIPWYLFVAKFEGRPLLGMWLQYAVSMGSIWLVCLLLQARRALVIKLFPARRRTPAVQHYTARH</sequence>
<name>A0ACC9D029_9FIRM</name>
<accession>A0ACC9D029</accession>